<dbReference type="GO" id="GO:0045292">
    <property type="term" value="P:mRNA cis splicing, via spliceosome"/>
    <property type="evidence" value="ECO:0007669"/>
    <property type="project" value="TreeGrafter"/>
</dbReference>
<dbReference type="EMBL" id="JAESVG020000005">
    <property type="protein sequence ID" value="KAG8627291.1"/>
    <property type="molecule type" value="Genomic_DNA"/>
</dbReference>
<comment type="caution">
    <text evidence="5">The sequence shown here is derived from an EMBL/GenBank/DDBJ whole genome shotgun (WGS) entry which is preliminary data.</text>
</comment>
<feature type="compositionally biased region" description="Basic and acidic residues" evidence="4">
    <location>
        <begin position="65"/>
        <end position="101"/>
    </location>
</feature>
<name>A0A8K0L3Z8_9PEZI</name>
<evidence type="ECO:0000313" key="6">
    <source>
        <dbReference type="Proteomes" id="UP000809789"/>
    </source>
</evidence>
<dbReference type="OrthoDB" id="5583at2759"/>
<feature type="compositionally biased region" description="Basic and acidic residues" evidence="4">
    <location>
        <begin position="233"/>
        <end position="256"/>
    </location>
</feature>
<dbReference type="Proteomes" id="UP000809789">
    <property type="component" value="Unassembled WGS sequence"/>
</dbReference>
<feature type="compositionally biased region" description="Basic and acidic residues" evidence="4">
    <location>
        <begin position="396"/>
        <end position="416"/>
    </location>
</feature>
<comment type="similarity">
    <text evidence="2">Belongs to the SNU66/SART1 family.</text>
</comment>
<feature type="region of interest" description="Disordered" evidence="4">
    <location>
        <begin position="603"/>
        <end position="662"/>
    </location>
</feature>
<evidence type="ECO:0000256" key="4">
    <source>
        <dbReference type="SAM" id="MobiDB-lite"/>
    </source>
</evidence>
<dbReference type="InterPro" id="IPR005011">
    <property type="entry name" value="SNU66/SART1"/>
</dbReference>
<feature type="region of interest" description="Disordered" evidence="4">
    <location>
        <begin position="14"/>
        <end position="144"/>
    </location>
</feature>
<feature type="compositionally biased region" description="Basic residues" evidence="4">
    <location>
        <begin position="603"/>
        <end position="613"/>
    </location>
</feature>
<evidence type="ECO:0000256" key="1">
    <source>
        <dbReference type="ARBA" id="ARBA00004123"/>
    </source>
</evidence>
<feature type="compositionally biased region" description="Low complexity" evidence="4">
    <location>
        <begin position="423"/>
        <end position="450"/>
    </location>
</feature>
<feature type="compositionally biased region" description="Basic and acidic residues" evidence="4">
    <location>
        <begin position="614"/>
        <end position="640"/>
    </location>
</feature>
<evidence type="ECO:0008006" key="7">
    <source>
        <dbReference type="Google" id="ProtNLM"/>
    </source>
</evidence>
<keyword evidence="3" id="KW-0539">Nucleus</keyword>
<organism evidence="5 6">
    <name type="scientific">Elsinoe batatas</name>
    <dbReference type="NCBI Taxonomy" id="2601811"/>
    <lineage>
        <taxon>Eukaryota</taxon>
        <taxon>Fungi</taxon>
        <taxon>Dikarya</taxon>
        <taxon>Ascomycota</taxon>
        <taxon>Pezizomycotina</taxon>
        <taxon>Dothideomycetes</taxon>
        <taxon>Dothideomycetidae</taxon>
        <taxon>Myriangiales</taxon>
        <taxon>Elsinoaceae</taxon>
        <taxon>Elsinoe</taxon>
    </lineage>
</organism>
<evidence type="ECO:0000256" key="3">
    <source>
        <dbReference type="ARBA" id="ARBA00023242"/>
    </source>
</evidence>
<dbReference type="Pfam" id="PF03343">
    <property type="entry name" value="SART-1"/>
    <property type="match status" value="1"/>
</dbReference>
<evidence type="ECO:0000313" key="5">
    <source>
        <dbReference type="EMBL" id="KAG8627291.1"/>
    </source>
</evidence>
<accession>A0A8K0L3Z8</accession>
<keyword evidence="6" id="KW-1185">Reference proteome</keyword>
<feature type="compositionally biased region" description="Basic residues" evidence="4">
    <location>
        <begin position="288"/>
        <end position="299"/>
    </location>
</feature>
<dbReference type="PANTHER" id="PTHR14152:SF5">
    <property type="entry name" value="U4_U6.U5 TRI-SNRNP-ASSOCIATED PROTEIN 1"/>
    <property type="match status" value="1"/>
</dbReference>
<protein>
    <recommendedName>
        <fullName evidence="7">SART-1 protein</fullName>
    </recommendedName>
</protein>
<feature type="region of interest" description="Disordered" evidence="4">
    <location>
        <begin position="233"/>
        <end position="269"/>
    </location>
</feature>
<feature type="region of interest" description="Disordered" evidence="4">
    <location>
        <begin position="281"/>
        <end position="477"/>
    </location>
</feature>
<feature type="compositionally biased region" description="Polar residues" evidence="4">
    <location>
        <begin position="373"/>
        <end position="382"/>
    </location>
</feature>
<sequence>MDAIAIADANKIRAAMGLPPLPTPGGDSGSLHFKEGNGAADSDPEDITSTLDKRSAAAGSNWAKLEAERQEKIERQKRKEAAKKARDRAAQYAKLEGRGLGDMDDGEAQDTKSWLLGQKKRQKKIEKQRLSEQERERLEKARQQEYTSKDLAGIRVGHSAEGFGDGEQILTLKDAEIGSDDEGEDELENAELVEQEKLQEKLELKKKKPVYDPNEVNESGERTILGHYDEEITGKKRKRFTLDEKGGGQKQQEKIDLGQGNGIRISLDELMDDTPVNDYAEYKEAKVKKPKKSKKQRTTRQRDVDEEDVAPVPQNGDAAMDLGDGLTTNTNGAPKRHEVEIDDEDLQTQLALQRRQALKKRKKLDAAELARQIRSTSEQPDPTNEDSDGEPGLVIDETREFVSHLKRDESDSDTARPTRRRSSTPVINTNPSPDPDTTMTDPTPLDPDATIVPPSRSPTPTNAPPHTSTGLDAEDTTSSLGAVASMLRKRGLIADDASLESAKRSSHDRQYAEFLAANRRLIQEFDAKARSDRERDRERGVFNHMTNVQRQEYSRKENERREAYLARLQAEHFSRNYKPDVKLEYHDEFGREMNQKEAFKHMSHQFHGKGSGKGKQEKRLKKIEDEKRREGRGLLEEGGERGMGNVAREQGRRRGVAGVRLQ</sequence>
<dbReference type="GO" id="GO:0000481">
    <property type="term" value="P:maturation of 5S rRNA"/>
    <property type="evidence" value="ECO:0007669"/>
    <property type="project" value="TreeGrafter"/>
</dbReference>
<dbReference type="AlphaFoldDB" id="A0A8K0L3Z8"/>
<evidence type="ECO:0000256" key="2">
    <source>
        <dbReference type="ARBA" id="ARBA00006076"/>
    </source>
</evidence>
<feature type="compositionally biased region" description="Basic and acidic residues" evidence="4">
    <location>
        <begin position="125"/>
        <end position="143"/>
    </location>
</feature>
<reference evidence="5" key="1">
    <citation type="submission" date="2021-07" db="EMBL/GenBank/DDBJ databases">
        <title>Elsinoe batatas strain:CRI-CJ2 Genome sequencing and assembly.</title>
        <authorList>
            <person name="Huang L."/>
        </authorList>
    </citation>
    <scope>NUCLEOTIDE SEQUENCE</scope>
    <source>
        <strain evidence="5">CRI-CJ2</strain>
    </source>
</reference>
<gene>
    <name evidence="5" type="ORF">KVT40_004774</name>
</gene>
<comment type="subcellular location">
    <subcellularLocation>
        <location evidence="1">Nucleus</location>
    </subcellularLocation>
</comment>
<feature type="compositionally biased region" description="Polar residues" evidence="4">
    <location>
        <begin position="464"/>
        <end position="477"/>
    </location>
</feature>
<dbReference type="GO" id="GO:0046540">
    <property type="term" value="C:U4/U6 x U5 tri-snRNP complex"/>
    <property type="evidence" value="ECO:0007669"/>
    <property type="project" value="TreeGrafter"/>
</dbReference>
<proteinExistence type="inferred from homology"/>
<dbReference type="PANTHER" id="PTHR14152">
    <property type="entry name" value="SQUAMOUS CELL CARCINOMA ANTIGEN RECOGNISED BY CYTOTOXIC T LYMPHOCYTES"/>
    <property type="match status" value="1"/>
</dbReference>